<proteinExistence type="predicted"/>
<gene>
    <name evidence="1" type="ORF">I79_002832</name>
</gene>
<evidence type="ECO:0000313" key="2">
    <source>
        <dbReference type="Proteomes" id="UP000001075"/>
    </source>
</evidence>
<evidence type="ECO:0000313" key="1">
    <source>
        <dbReference type="EMBL" id="EGV94992.1"/>
    </source>
</evidence>
<organism evidence="1 2">
    <name type="scientific">Cricetulus griseus</name>
    <name type="common">Chinese hamster</name>
    <name type="synonym">Cricetulus barabensis griseus</name>
    <dbReference type="NCBI Taxonomy" id="10029"/>
    <lineage>
        <taxon>Eukaryota</taxon>
        <taxon>Metazoa</taxon>
        <taxon>Chordata</taxon>
        <taxon>Craniata</taxon>
        <taxon>Vertebrata</taxon>
        <taxon>Euteleostomi</taxon>
        <taxon>Mammalia</taxon>
        <taxon>Eutheria</taxon>
        <taxon>Euarchontoglires</taxon>
        <taxon>Glires</taxon>
        <taxon>Rodentia</taxon>
        <taxon>Myomorpha</taxon>
        <taxon>Muroidea</taxon>
        <taxon>Cricetidae</taxon>
        <taxon>Cricetinae</taxon>
        <taxon>Cricetulus</taxon>
    </lineage>
</organism>
<protein>
    <submittedName>
        <fullName evidence="1">Uncharacterized protein</fullName>
    </submittedName>
</protein>
<dbReference type="InParanoid" id="G3GYF6"/>
<dbReference type="EMBL" id="JH000066">
    <property type="protein sequence ID" value="EGV94992.1"/>
    <property type="molecule type" value="Genomic_DNA"/>
</dbReference>
<dbReference type="Proteomes" id="UP000001075">
    <property type="component" value="Unassembled WGS sequence"/>
</dbReference>
<accession>G3GYF6</accession>
<dbReference type="AlphaFoldDB" id="G3GYF6"/>
<name>G3GYF6_CRIGR</name>
<reference evidence="2" key="1">
    <citation type="journal article" date="2011" name="Nat. Biotechnol.">
        <title>The genomic sequence of the Chinese hamster ovary (CHO)-K1 cell line.</title>
        <authorList>
            <person name="Xu X."/>
            <person name="Nagarajan H."/>
            <person name="Lewis N.E."/>
            <person name="Pan S."/>
            <person name="Cai Z."/>
            <person name="Liu X."/>
            <person name="Chen W."/>
            <person name="Xie M."/>
            <person name="Wang W."/>
            <person name="Hammond S."/>
            <person name="Andersen M.R."/>
            <person name="Neff N."/>
            <person name="Passarelli B."/>
            <person name="Koh W."/>
            <person name="Fan H.C."/>
            <person name="Wang J."/>
            <person name="Gui Y."/>
            <person name="Lee K.H."/>
            <person name="Betenbaugh M.J."/>
            <person name="Quake S.R."/>
            <person name="Famili I."/>
            <person name="Palsson B.O."/>
            <person name="Wang J."/>
        </authorList>
    </citation>
    <scope>NUCLEOTIDE SEQUENCE [LARGE SCALE GENOMIC DNA]</scope>
    <source>
        <strain evidence="2">CHO K1 cell line</strain>
    </source>
</reference>
<sequence>MKHHDQSTFRRQVLVWLTHPHHYSLLKEVRTGTRAGQNLEAGPDAEATEECCTLACSTSFLRKNPVPPAQGWLYHNGSTSSITKRMLYRLACPLL</sequence>